<dbReference type="EMBL" id="KI545996">
    <property type="protein sequence ID" value="EST48255.1"/>
    <property type="molecule type" value="Genomic_DNA"/>
</dbReference>
<evidence type="ECO:0000313" key="2">
    <source>
        <dbReference type="EMBL" id="KAH0571579.1"/>
    </source>
</evidence>
<accession>V6LUL3</accession>
<evidence type="ECO:0000313" key="1">
    <source>
        <dbReference type="EMBL" id="EST48255.1"/>
    </source>
</evidence>
<gene>
    <name evidence="1" type="ORF">SS50377_11596</name>
    <name evidence="2" type="ORF">SS50377_25768</name>
</gene>
<protein>
    <submittedName>
        <fullName evidence="1">Uncharacterized protein</fullName>
    </submittedName>
</protein>
<dbReference type="AlphaFoldDB" id="V6LUL3"/>
<keyword evidence="3" id="KW-1185">Reference proteome</keyword>
<evidence type="ECO:0000313" key="3">
    <source>
        <dbReference type="Proteomes" id="UP000018208"/>
    </source>
</evidence>
<sequence length="342" mass="39477">MLTQSEDIQLKLTKRSVEAEFAIDTIDQFITNFYQLQLALSDLTQFQKDIEARPQHERAQFASKELQLRQQTIKIIKQTSNLIRDKRSDAADPGVAVYKAFYKYDKQLLFSNDLTLLLDQETDDFVKNSKTYITEFLDNFEIIQKRLLTRQLLLTKLSTAFTEKHLKSRRALHLSAKFGIGPILFPNAFGLPEDVYRRNLINEKLKSDKLDQQLPLNTLFAIYLIQNNISFPQFGPLGFENLPWSEEMVDKGKKAISRFGKFEKCNGEAFVKQALLQEVQITVKCEACFLSFGGDFHSIQGFQEKSRKLKFLTLEFSEYIGEIGGKVSKIWVGELLFLVIVE</sequence>
<dbReference type="VEuPathDB" id="GiardiaDB:SS50377_25768"/>
<reference evidence="2" key="2">
    <citation type="submission" date="2020-12" db="EMBL/GenBank/DDBJ databases">
        <title>New Spironucleus salmonicida genome in near-complete chromosomes.</title>
        <authorList>
            <person name="Xu F."/>
            <person name="Kurt Z."/>
            <person name="Jimenez-Gonzalez A."/>
            <person name="Astvaldsson A."/>
            <person name="Andersson J.O."/>
            <person name="Svard S.G."/>
        </authorList>
    </citation>
    <scope>NUCLEOTIDE SEQUENCE</scope>
    <source>
        <strain evidence="2">ATCC 50377</strain>
    </source>
</reference>
<dbReference type="Proteomes" id="UP000018208">
    <property type="component" value="Unassembled WGS sequence"/>
</dbReference>
<dbReference type="EMBL" id="AUWU02000006">
    <property type="protein sequence ID" value="KAH0571579.1"/>
    <property type="molecule type" value="Genomic_DNA"/>
</dbReference>
<proteinExistence type="predicted"/>
<organism evidence="1">
    <name type="scientific">Spironucleus salmonicida</name>
    <dbReference type="NCBI Taxonomy" id="348837"/>
    <lineage>
        <taxon>Eukaryota</taxon>
        <taxon>Metamonada</taxon>
        <taxon>Diplomonadida</taxon>
        <taxon>Hexamitidae</taxon>
        <taxon>Hexamitinae</taxon>
        <taxon>Spironucleus</taxon>
    </lineage>
</organism>
<reference evidence="1 2" key="1">
    <citation type="journal article" date="2014" name="PLoS Genet.">
        <title>The Genome of Spironucleus salmonicida Highlights a Fish Pathogen Adapted to Fluctuating Environments.</title>
        <authorList>
            <person name="Xu F."/>
            <person name="Jerlstrom-Hultqvist J."/>
            <person name="Einarsson E."/>
            <person name="Astvaldsson A."/>
            <person name="Svard S.G."/>
            <person name="Andersson J.O."/>
        </authorList>
    </citation>
    <scope>NUCLEOTIDE SEQUENCE</scope>
    <source>
        <strain evidence="2">ATCC 50377</strain>
    </source>
</reference>
<name>V6LUL3_9EUKA</name>